<sequence length="34" mass="4061">MVLHQQRIHRFQFPEPLEGTLLTTRLIVSHYGLE</sequence>
<protein>
    <submittedName>
        <fullName evidence="1">Uncharacterized protein</fullName>
    </submittedName>
</protein>
<evidence type="ECO:0000313" key="1">
    <source>
        <dbReference type="EMBL" id="JAH47439.1"/>
    </source>
</evidence>
<reference evidence="1" key="2">
    <citation type="journal article" date="2015" name="Fish Shellfish Immunol.">
        <title>Early steps in the European eel (Anguilla anguilla)-Vibrio vulnificus interaction in the gills: Role of the RtxA13 toxin.</title>
        <authorList>
            <person name="Callol A."/>
            <person name="Pajuelo D."/>
            <person name="Ebbesson L."/>
            <person name="Teles M."/>
            <person name="MacKenzie S."/>
            <person name="Amaro C."/>
        </authorList>
    </citation>
    <scope>NUCLEOTIDE SEQUENCE</scope>
</reference>
<dbReference type="AlphaFoldDB" id="A0A0E9T1L8"/>
<accession>A0A0E9T1L8</accession>
<dbReference type="EMBL" id="GBXM01061138">
    <property type="protein sequence ID" value="JAH47439.1"/>
    <property type="molecule type" value="Transcribed_RNA"/>
</dbReference>
<proteinExistence type="predicted"/>
<name>A0A0E9T1L8_ANGAN</name>
<reference evidence="1" key="1">
    <citation type="submission" date="2014-11" db="EMBL/GenBank/DDBJ databases">
        <authorList>
            <person name="Amaro Gonzalez C."/>
        </authorList>
    </citation>
    <scope>NUCLEOTIDE SEQUENCE</scope>
</reference>
<organism evidence="1">
    <name type="scientific">Anguilla anguilla</name>
    <name type="common">European freshwater eel</name>
    <name type="synonym">Muraena anguilla</name>
    <dbReference type="NCBI Taxonomy" id="7936"/>
    <lineage>
        <taxon>Eukaryota</taxon>
        <taxon>Metazoa</taxon>
        <taxon>Chordata</taxon>
        <taxon>Craniata</taxon>
        <taxon>Vertebrata</taxon>
        <taxon>Euteleostomi</taxon>
        <taxon>Actinopterygii</taxon>
        <taxon>Neopterygii</taxon>
        <taxon>Teleostei</taxon>
        <taxon>Anguilliformes</taxon>
        <taxon>Anguillidae</taxon>
        <taxon>Anguilla</taxon>
    </lineage>
</organism>